<dbReference type="InterPro" id="IPR009057">
    <property type="entry name" value="Homeodomain-like_sf"/>
</dbReference>
<evidence type="ECO:0000313" key="5">
    <source>
        <dbReference type="EMBL" id="CUP03070.1"/>
    </source>
</evidence>
<accession>A0A3E5GIW8</accession>
<dbReference type="EMBL" id="CP103141">
    <property type="protein sequence ID" value="UVQ75698.1"/>
    <property type="molecule type" value="Genomic_DNA"/>
</dbReference>
<dbReference type="InterPro" id="IPR003313">
    <property type="entry name" value="AraC-bd"/>
</dbReference>
<evidence type="ECO:0000256" key="2">
    <source>
        <dbReference type="ARBA" id="ARBA00023125"/>
    </source>
</evidence>
<dbReference type="RefSeq" id="WP_055269320.1">
    <property type="nucleotide sequence ID" value="NZ_CABMFH010000004.1"/>
</dbReference>
<organism evidence="5 7">
    <name type="scientific">Bacteroides faecis</name>
    <dbReference type="NCBI Taxonomy" id="674529"/>
    <lineage>
        <taxon>Bacteria</taxon>
        <taxon>Pseudomonadati</taxon>
        <taxon>Bacteroidota</taxon>
        <taxon>Bacteroidia</taxon>
        <taxon>Bacteroidales</taxon>
        <taxon>Bacteroidaceae</taxon>
        <taxon>Bacteroides</taxon>
    </lineage>
</organism>
<evidence type="ECO:0000256" key="3">
    <source>
        <dbReference type="ARBA" id="ARBA00023163"/>
    </source>
</evidence>
<keyword evidence="2" id="KW-0238">DNA-binding</keyword>
<dbReference type="InterPro" id="IPR014710">
    <property type="entry name" value="RmlC-like_jellyroll"/>
</dbReference>
<evidence type="ECO:0000256" key="1">
    <source>
        <dbReference type="ARBA" id="ARBA00023015"/>
    </source>
</evidence>
<dbReference type="GeneID" id="69587942"/>
<evidence type="ECO:0000313" key="6">
    <source>
        <dbReference type="EMBL" id="UVQ75698.1"/>
    </source>
</evidence>
<dbReference type="PANTHER" id="PTHR43280">
    <property type="entry name" value="ARAC-FAMILY TRANSCRIPTIONAL REGULATOR"/>
    <property type="match status" value="1"/>
</dbReference>
<sequence>MRKIMNEQLPISKSSPLKARFYDYPYFTYPWHFHTEYEVIYVKEGTGMRFVGNNAEKYVDGDIILLGSDLPHYMKSDDVYQKEGSTLRTTGTIIQFEKDFMHHAFNYYPHFIKIKNLLEEAQRGIYFPAGCSSRLVELLESIPLETGVDQITSFLQLLKEMANVTSRSVISTSDFENDIIYDGSRIDKIIAYLNKNYTRQIDLNEISSLAAMNPAAFCRFFKSKTGKSFKNYILEMRIGYACKLLLMGDMNISQISVECGFDTISHFNKSFKKHTGFSPSYYKKMMLAE</sequence>
<dbReference type="Gene3D" id="1.10.10.60">
    <property type="entry name" value="Homeodomain-like"/>
    <property type="match status" value="2"/>
</dbReference>
<dbReference type="SUPFAM" id="SSF46689">
    <property type="entry name" value="Homeodomain-like"/>
    <property type="match status" value="2"/>
</dbReference>
<feature type="domain" description="HTH araC/xylS-type" evidence="4">
    <location>
        <begin position="187"/>
        <end position="285"/>
    </location>
</feature>
<evidence type="ECO:0000259" key="4">
    <source>
        <dbReference type="PROSITE" id="PS01124"/>
    </source>
</evidence>
<dbReference type="Gene3D" id="2.60.120.10">
    <property type="entry name" value="Jelly Rolls"/>
    <property type="match status" value="1"/>
</dbReference>
<evidence type="ECO:0000313" key="8">
    <source>
        <dbReference type="Proteomes" id="UP001060104"/>
    </source>
</evidence>
<keyword evidence="3" id="KW-0804">Transcription</keyword>
<dbReference type="InterPro" id="IPR018060">
    <property type="entry name" value="HTH_AraC"/>
</dbReference>
<evidence type="ECO:0000313" key="7">
    <source>
        <dbReference type="Proteomes" id="UP000095606"/>
    </source>
</evidence>
<proteinExistence type="predicted"/>
<dbReference type="PROSITE" id="PS01124">
    <property type="entry name" value="HTH_ARAC_FAMILY_2"/>
    <property type="match status" value="1"/>
</dbReference>
<dbReference type="PROSITE" id="PS00041">
    <property type="entry name" value="HTH_ARAC_FAMILY_1"/>
    <property type="match status" value="1"/>
</dbReference>
<dbReference type="EMBL" id="CZAE01000006">
    <property type="protein sequence ID" value="CUP03070.1"/>
    <property type="molecule type" value="Genomic_DNA"/>
</dbReference>
<accession>A0A174K127</accession>
<dbReference type="Pfam" id="PF02311">
    <property type="entry name" value="AraC_binding"/>
    <property type="match status" value="1"/>
</dbReference>
<dbReference type="AlphaFoldDB" id="A0A174K127"/>
<name>A0A174K127_9BACE</name>
<dbReference type="InterPro" id="IPR020449">
    <property type="entry name" value="Tscrpt_reg_AraC-type_HTH"/>
</dbReference>
<reference evidence="6" key="2">
    <citation type="submission" date="2022-08" db="EMBL/GenBank/DDBJ databases">
        <title>Genome Sequencing of Bacteroides fragilis Group Isolates with Nanopore Technology.</title>
        <authorList>
            <person name="Tisza M.J."/>
            <person name="Smith D."/>
            <person name="Dekker J.P."/>
        </authorList>
    </citation>
    <scope>NUCLEOTIDE SEQUENCE</scope>
    <source>
        <strain evidence="6">BFG-527</strain>
    </source>
</reference>
<dbReference type="SMART" id="SM00342">
    <property type="entry name" value="HTH_ARAC"/>
    <property type="match status" value="1"/>
</dbReference>
<reference evidence="5 7" key="1">
    <citation type="submission" date="2015-09" db="EMBL/GenBank/DDBJ databases">
        <authorList>
            <consortium name="Pathogen Informatics"/>
        </authorList>
    </citation>
    <scope>NUCLEOTIDE SEQUENCE [LARGE SCALE GENOMIC DNA]</scope>
    <source>
        <strain evidence="5 7">2789STDY5834846</strain>
    </source>
</reference>
<protein>
    <submittedName>
        <fullName evidence="5 6">Transcriptional regulator</fullName>
    </submittedName>
</protein>
<dbReference type="PRINTS" id="PR00032">
    <property type="entry name" value="HTHARAC"/>
</dbReference>
<gene>
    <name evidence="5" type="primary">rhaS_4</name>
    <name evidence="5" type="ORF">ERS852461_01698</name>
    <name evidence="6" type="ORF">NXY30_04650</name>
</gene>
<dbReference type="PANTHER" id="PTHR43280:SF34">
    <property type="entry name" value="ARAC-FAMILY TRANSCRIPTIONAL REGULATOR"/>
    <property type="match status" value="1"/>
</dbReference>
<dbReference type="InterPro" id="IPR018062">
    <property type="entry name" value="HTH_AraC-typ_CS"/>
</dbReference>
<dbReference type="GO" id="GO:0003700">
    <property type="term" value="F:DNA-binding transcription factor activity"/>
    <property type="evidence" value="ECO:0007669"/>
    <property type="project" value="InterPro"/>
</dbReference>
<dbReference type="Pfam" id="PF12833">
    <property type="entry name" value="HTH_18"/>
    <property type="match status" value="1"/>
</dbReference>
<keyword evidence="1" id="KW-0805">Transcription regulation</keyword>
<keyword evidence="8" id="KW-1185">Reference proteome</keyword>
<dbReference type="Proteomes" id="UP001060104">
    <property type="component" value="Chromosome"/>
</dbReference>
<dbReference type="GO" id="GO:0043565">
    <property type="term" value="F:sequence-specific DNA binding"/>
    <property type="evidence" value="ECO:0007669"/>
    <property type="project" value="InterPro"/>
</dbReference>
<dbReference type="Proteomes" id="UP000095606">
    <property type="component" value="Unassembled WGS sequence"/>
</dbReference>
<dbReference type="InterPro" id="IPR011051">
    <property type="entry name" value="RmlC_Cupin_sf"/>
</dbReference>
<dbReference type="SUPFAM" id="SSF51182">
    <property type="entry name" value="RmlC-like cupins"/>
    <property type="match status" value="1"/>
</dbReference>
<dbReference type="CDD" id="cd06976">
    <property type="entry name" value="cupin_MtlR-like_N"/>
    <property type="match status" value="1"/>
</dbReference>